<evidence type="ECO:0000256" key="2">
    <source>
        <dbReference type="ARBA" id="ARBA00022614"/>
    </source>
</evidence>
<organism evidence="9 10">
    <name type="scientific">Dillenia turbinata</name>
    <dbReference type="NCBI Taxonomy" id="194707"/>
    <lineage>
        <taxon>Eukaryota</taxon>
        <taxon>Viridiplantae</taxon>
        <taxon>Streptophyta</taxon>
        <taxon>Embryophyta</taxon>
        <taxon>Tracheophyta</taxon>
        <taxon>Spermatophyta</taxon>
        <taxon>Magnoliopsida</taxon>
        <taxon>eudicotyledons</taxon>
        <taxon>Gunneridae</taxon>
        <taxon>Pentapetalae</taxon>
        <taxon>Dilleniales</taxon>
        <taxon>Dilleniaceae</taxon>
        <taxon>Dillenia</taxon>
    </lineage>
</organism>
<dbReference type="InterPro" id="IPR027417">
    <property type="entry name" value="P-loop_NTPase"/>
</dbReference>
<dbReference type="InterPro" id="IPR050905">
    <property type="entry name" value="Plant_NBS-LRR"/>
</dbReference>
<comment type="caution">
    <text evidence="9">The sequence shown here is derived from an EMBL/GenBank/DDBJ whole genome shotgun (WGS) entry which is preliminary data.</text>
</comment>
<keyword evidence="10" id="KW-1185">Reference proteome</keyword>
<dbReference type="PRINTS" id="PR00364">
    <property type="entry name" value="DISEASERSIST"/>
</dbReference>
<keyword evidence="5" id="KW-0067">ATP-binding</keyword>
<dbReference type="Pfam" id="PF23247">
    <property type="entry name" value="LRR_RPS2"/>
    <property type="match status" value="1"/>
</dbReference>
<dbReference type="PANTHER" id="PTHR33463:SF179">
    <property type="entry name" value="NB-ARC DOMAIN-CONTAINING PROTEIN"/>
    <property type="match status" value="1"/>
</dbReference>
<dbReference type="SUPFAM" id="SSF52058">
    <property type="entry name" value="L domain-like"/>
    <property type="match status" value="1"/>
</dbReference>
<comment type="similarity">
    <text evidence="1">Belongs to the disease resistance NB-LRR family.</text>
</comment>
<dbReference type="GO" id="GO:0005524">
    <property type="term" value="F:ATP binding"/>
    <property type="evidence" value="ECO:0007669"/>
    <property type="project" value="UniProtKB-KW"/>
</dbReference>
<reference evidence="9 10" key="1">
    <citation type="submission" date="2023-12" db="EMBL/GenBank/DDBJ databases">
        <title>A high-quality genome assembly for Dillenia turbinata (Dilleniales).</title>
        <authorList>
            <person name="Chanderbali A."/>
        </authorList>
    </citation>
    <scope>NUCLEOTIDE SEQUENCE [LARGE SCALE GENOMIC DNA]</scope>
    <source>
        <strain evidence="9">LSX21</strain>
        <tissue evidence="9">Leaf</tissue>
    </source>
</reference>
<proteinExistence type="inferred from homology"/>
<evidence type="ECO:0000256" key="4">
    <source>
        <dbReference type="ARBA" id="ARBA00022821"/>
    </source>
</evidence>
<gene>
    <name evidence="9" type="ORF">RJ641_013071</name>
</gene>
<keyword evidence="5" id="KW-0547">Nucleotide-binding</keyword>
<keyword evidence="2" id="KW-0433">Leucine-rich repeat</keyword>
<dbReference type="InterPro" id="IPR042197">
    <property type="entry name" value="Apaf_helical"/>
</dbReference>
<dbReference type="SUPFAM" id="SSF52540">
    <property type="entry name" value="P-loop containing nucleoside triphosphate hydrolases"/>
    <property type="match status" value="1"/>
</dbReference>
<evidence type="ECO:0000259" key="6">
    <source>
        <dbReference type="Pfam" id="PF00931"/>
    </source>
</evidence>
<dbReference type="Gene3D" id="3.40.50.300">
    <property type="entry name" value="P-loop containing nucleotide triphosphate hydrolases"/>
    <property type="match status" value="1"/>
</dbReference>
<feature type="domain" description="Disease resistance R13L4/SHOC-2-like LRR" evidence="8">
    <location>
        <begin position="525"/>
        <end position="669"/>
    </location>
</feature>
<dbReference type="GO" id="GO:0043531">
    <property type="term" value="F:ADP binding"/>
    <property type="evidence" value="ECO:0007669"/>
    <property type="project" value="InterPro"/>
</dbReference>
<keyword evidence="3" id="KW-0677">Repeat</keyword>
<dbReference type="Pfam" id="PF23598">
    <property type="entry name" value="LRR_14"/>
    <property type="match status" value="1"/>
</dbReference>
<sequence>MLLPPKILAAEASDLVIQEKCLINFENLVRIKELWITHNFHDSEAKSEDLEILNQVKVIEAELDNLMLPGARSFCSSDYQGVAGHAEKLFRIISKRLNTNLSNSFLKKVRHSLLQKGSKIGITSAEGDETWARADDALHEFFEIIKDADVQKVGFVIRDGVRKTVISEVLRNSPALKRQFERVIWVSVPPSKNSSAKEVQMQVAQQLSLTVQDSDEQHVIARQLIRMLYKRKYLLILDGISHHMELIQLGIIGPSLQGRKIVMLSSCSEVCYRMGVNVIIDVECPSEDMFFELFTKNVGDAALNPDIEPIAKHIVAACGDYPLSIILMARALRETKDIAVWMDALYRLVSIPSPVEDANYFLSTLIQFCLERLEANSMRECLNYFVLHIKNEKVSTVSLIESWIMKGLVDQVSGWQILNDLLSAFLLEKVEGYQFVRIHPLVRKILESVILPREESKSFLMKGGLRINEPPAAKEWTEAKEIYLMDNELSTLPECPNCPGLSKLFLQRNKKLRIIPSAFFLYMPALRVLNLSRTRIRVLPKSLFNLGILQQLFLNYCERLMELPDEVKQLGNLEVLDLEGTEIKNLPEGVRSLTKLKCLEVSFCQVRKDGSRTSQSDRIIPCGVIANLALLEELSINVNPEDARWSSSVETILQEICCLTRLSALKLYFPCFNLFNRHWMAGALAAFRTAKSFFRFTVGFHVNCVFSRLPADVKSEFERADRCFRLVNSEFILQDFFSLVQHLDVFYLDCHLTARSLSQFFVVHEWLLKSCIISGCSELQTIIDGHEAYEGMLSSLECLSVYHVKKLRSVWDGPSERNVLTYLTSLTLCSCPKLTILFRLEILQNLYHLEEMIIKDCPLITSLVAIDDQKNRFSNLSRLLLKLRKLHLRFLPELVSTFHGMDIAKYLKQISIYNCPKLVHLFGSISATKCLRKIKGERDWWNRLPNRNLYNLDGIFVPVE</sequence>
<name>A0AAN8ZQ44_9MAGN</name>
<dbReference type="Proteomes" id="UP001370490">
    <property type="component" value="Unassembled WGS sequence"/>
</dbReference>
<dbReference type="EMBL" id="JBAMMX010000002">
    <property type="protein sequence ID" value="KAK6945527.1"/>
    <property type="molecule type" value="Genomic_DNA"/>
</dbReference>
<dbReference type="InterPro" id="IPR032675">
    <property type="entry name" value="LRR_dom_sf"/>
</dbReference>
<dbReference type="InterPro" id="IPR003591">
    <property type="entry name" value="Leu-rich_rpt_typical-subtyp"/>
</dbReference>
<dbReference type="PANTHER" id="PTHR33463">
    <property type="entry name" value="NB-ARC DOMAIN-CONTAINING PROTEIN-RELATED"/>
    <property type="match status" value="1"/>
</dbReference>
<feature type="domain" description="NB-ARC" evidence="6">
    <location>
        <begin position="146"/>
        <end position="302"/>
    </location>
</feature>
<dbReference type="GO" id="GO:0006952">
    <property type="term" value="P:defense response"/>
    <property type="evidence" value="ECO:0007669"/>
    <property type="project" value="UniProtKB-KW"/>
</dbReference>
<dbReference type="AlphaFoldDB" id="A0AAN8ZQ44"/>
<dbReference type="Pfam" id="PF00931">
    <property type="entry name" value="NB-ARC"/>
    <property type="match status" value="1"/>
</dbReference>
<dbReference type="SMART" id="SM00369">
    <property type="entry name" value="LRR_TYP"/>
    <property type="match status" value="2"/>
</dbReference>
<accession>A0AAN8ZQ44</accession>
<evidence type="ECO:0000256" key="1">
    <source>
        <dbReference type="ARBA" id="ARBA00008894"/>
    </source>
</evidence>
<dbReference type="InterPro" id="IPR055414">
    <property type="entry name" value="LRR_R13L4/SHOC2-like"/>
</dbReference>
<evidence type="ECO:0000256" key="3">
    <source>
        <dbReference type="ARBA" id="ARBA00022737"/>
    </source>
</evidence>
<dbReference type="Gene3D" id="3.80.10.10">
    <property type="entry name" value="Ribonuclease Inhibitor"/>
    <property type="match status" value="2"/>
</dbReference>
<protein>
    <submittedName>
        <fullName evidence="9">Leucine-rich repeat</fullName>
    </submittedName>
</protein>
<dbReference type="InterPro" id="IPR002182">
    <property type="entry name" value="NB-ARC"/>
</dbReference>
<dbReference type="InterPro" id="IPR057135">
    <property type="entry name" value="At4g27190-like_LRR"/>
</dbReference>
<evidence type="ECO:0000256" key="5">
    <source>
        <dbReference type="ARBA" id="ARBA00022840"/>
    </source>
</evidence>
<evidence type="ECO:0000259" key="7">
    <source>
        <dbReference type="Pfam" id="PF23247"/>
    </source>
</evidence>
<evidence type="ECO:0000259" key="8">
    <source>
        <dbReference type="Pfam" id="PF23598"/>
    </source>
</evidence>
<evidence type="ECO:0000313" key="10">
    <source>
        <dbReference type="Proteomes" id="UP001370490"/>
    </source>
</evidence>
<dbReference type="Gene3D" id="1.10.8.430">
    <property type="entry name" value="Helical domain of apoptotic protease-activating factors"/>
    <property type="match status" value="1"/>
</dbReference>
<evidence type="ECO:0000313" key="9">
    <source>
        <dbReference type="EMBL" id="KAK6945527.1"/>
    </source>
</evidence>
<feature type="domain" description="Disease resistance protein At4g27190-like leucine-rich repeats" evidence="7">
    <location>
        <begin position="768"/>
        <end position="857"/>
    </location>
</feature>
<keyword evidence="4" id="KW-0611">Plant defense</keyword>